<gene>
    <name evidence="2" type="ORF">B0H67DRAFT_645653</name>
</gene>
<comment type="caution">
    <text evidence="2">The sequence shown here is derived from an EMBL/GenBank/DDBJ whole genome shotgun (WGS) entry which is preliminary data.</text>
</comment>
<sequence>MENSTSYNQEAGPSSGSGPRQNGNLQLPQAGYGPTIAQTPHMHRQPVSIWQPMIDDRLPGDLILQLLTAQQREQIAEAVAGGLGSTRYTAELVKNLTGTKDIANQKRAQAPCYLTTSDEFQKVRKVYQGLSNQEPQDDQDISRRYPETDNERKDLMMRLYHAVCYNLEMTNPTDGPQKKIAKLSDFEMQMACWATLMAINDAQQGKINLGPREKPEKFAYERYDSFMDRFEVVEDIFRAQKPAFASVIGCDTFAYRLAAQPQREQGAKKANKNVNSKKKYVIDAGKERLKEREEARQREGLEGQEPQDEEELEEEEEEEEEEPTPAPNPSNPPNRVVKRGKAKGKATKAAKAKLAKSVQHRLAAVQQPPSAAPAAGSTEANPQLEPAGMANNDEMPLPGYSYTGQEAQRLDAAVPAGNIVNNSEMPLPGYGYVGQEVQHTDGAVPASNVVDNSEMLLPGFGCAGQEVQHLDEAMPDLPNPENTGDNLQFTDDGSADHKFQLPAGDDAALPEVPNYANPQYRLTLDELLKDSEDISNLIQGFWSDEYFDGQ</sequence>
<feature type="compositionally biased region" description="Low complexity" evidence="1">
    <location>
        <begin position="363"/>
        <end position="375"/>
    </location>
</feature>
<feature type="region of interest" description="Disordered" evidence="1">
    <location>
        <begin position="129"/>
        <end position="148"/>
    </location>
</feature>
<feature type="region of interest" description="Disordered" evidence="1">
    <location>
        <begin position="261"/>
        <end position="402"/>
    </location>
</feature>
<name>A0AA40AHL8_9PEZI</name>
<feature type="compositionally biased region" description="Polar residues" evidence="1">
    <location>
        <begin position="1"/>
        <end position="27"/>
    </location>
</feature>
<reference evidence="2" key="1">
    <citation type="submission" date="2023-06" db="EMBL/GenBank/DDBJ databases">
        <title>Genome-scale phylogeny and comparative genomics of the fungal order Sordariales.</title>
        <authorList>
            <consortium name="Lawrence Berkeley National Laboratory"/>
            <person name="Hensen N."/>
            <person name="Bonometti L."/>
            <person name="Westerberg I."/>
            <person name="Brannstrom I.O."/>
            <person name="Guillou S."/>
            <person name="Cros-Aarteil S."/>
            <person name="Calhoun S."/>
            <person name="Haridas S."/>
            <person name="Kuo A."/>
            <person name="Mondo S."/>
            <person name="Pangilinan J."/>
            <person name="Riley R."/>
            <person name="Labutti K."/>
            <person name="Andreopoulos B."/>
            <person name="Lipzen A."/>
            <person name="Chen C."/>
            <person name="Yanf M."/>
            <person name="Daum C."/>
            <person name="Ng V."/>
            <person name="Clum A."/>
            <person name="Steindorff A."/>
            <person name="Ohm R."/>
            <person name="Martin F."/>
            <person name="Silar P."/>
            <person name="Natvig D."/>
            <person name="Lalanne C."/>
            <person name="Gautier V."/>
            <person name="Ament-Velasquez S.L."/>
            <person name="Kruys A."/>
            <person name="Hutchinson M.I."/>
            <person name="Powell A.J."/>
            <person name="Barry K."/>
            <person name="Miller A.N."/>
            <person name="Grigoriev I.V."/>
            <person name="Debuchy R."/>
            <person name="Gladieux P."/>
            <person name="Thoren M.H."/>
            <person name="Johannesson H."/>
        </authorList>
    </citation>
    <scope>NUCLEOTIDE SEQUENCE</scope>
    <source>
        <strain evidence="2">SMH4607-1</strain>
    </source>
</reference>
<proteinExistence type="predicted"/>
<evidence type="ECO:0000256" key="1">
    <source>
        <dbReference type="SAM" id="MobiDB-lite"/>
    </source>
</evidence>
<dbReference type="EMBL" id="JAUKUA010000004">
    <property type="protein sequence ID" value="KAK0715974.1"/>
    <property type="molecule type" value="Genomic_DNA"/>
</dbReference>
<feature type="region of interest" description="Disordered" evidence="1">
    <location>
        <begin position="1"/>
        <end position="39"/>
    </location>
</feature>
<evidence type="ECO:0000313" key="2">
    <source>
        <dbReference type="EMBL" id="KAK0715974.1"/>
    </source>
</evidence>
<protein>
    <submittedName>
        <fullName evidence="2">Uncharacterized protein</fullName>
    </submittedName>
</protein>
<dbReference type="Proteomes" id="UP001172102">
    <property type="component" value="Unassembled WGS sequence"/>
</dbReference>
<feature type="compositionally biased region" description="Basic residues" evidence="1">
    <location>
        <begin position="336"/>
        <end position="354"/>
    </location>
</feature>
<feature type="compositionally biased region" description="Polar residues" evidence="1">
    <location>
        <begin position="480"/>
        <end position="491"/>
    </location>
</feature>
<feature type="compositionally biased region" description="Basic residues" evidence="1">
    <location>
        <begin position="269"/>
        <end position="279"/>
    </location>
</feature>
<accession>A0AA40AHL8</accession>
<keyword evidence="3" id="KW-1185">Reference proteome</keyword>
<organism evidence="2 3">
    <name type="scientific">Lasiosphaeris hirsuta</name>
    <dbReference type="NCBI Taxonomy" id="260670"/>
    <lineage>
        <taxon>Eukaryota</taxon>
        <taxon>Fungi</taxon>
        <taxon>Dikarya</taxon>
        <taxon>Ascomycota</taxon>
        <taxon>Pezizomycotina</taxon>
        <taxon>Sordariomycetes</taxon>
        <taxon>Sordariomycetidae</taxon>
        <taxon>Sordariales</taxon>
        <taxon>Lasiosphaeriaceae</taxon>
        <taxon>Lasiosphaeris</taxon>
    </lineage>
</organism>
<evidence type="ECO:0000313" key="3">
    <source>
        <dbReference type="Proteomes" id="UP001172102"/>
    </source>
</evidence>
<feature type="compositionally biased region" description="Basic and acidic residues" evidence="1">
    <location>
        <begin position="280"/>
        <end position="301"/>
    </location>
</feature>
<feature type="region of interest" description="Disordered" evidence="1">
    <location>
        <begin position="475"/>
        <end position="512"/>
    </location>
</feature>
<dbReference type="AlphaFoldDB" id="A0AA40AHL8"/>
<feature type="compositionally biased region" description="Acidic residues" evidence="1">
    <location>
        <begin position="305"/>
        <end position="323"/>
    </location>
</feature>